<dbReference type="PANTHER" id="PTHR47019">
    <property type="entry name" value="LIPID II FLIPPASE MURJ"/>
    <property type="match status" value="1"/>
</dbReference>
<dbReference type="GO" id="GO:0008360">
    <property type="term" value="P:regulation of cell shape"/>
    <property type="evidence" value="ECO:0007669"/>
    <property type="project" value="UniProtKB-KW"/>
</dbReference>
<feature type="transmembrane region" description="Helical" evidence="8">
    <location>
        <begin position="175"/>
        <end position="195"/>
    </location>
</feature>
<feature type="transmembrane region" description="Helical" evidence="8">
    <location>
        <begin position="115"/>
        <end position="137"/>
    </location>
</feature>
<organism evidence="9">
    <name type="scientific">uncultured marine thaumarchaeote KM3_08_A11</name>
    <dbReference type="NCBI Taxonomy" id="1455977"/>
    <lineage>
        <taxon>Archaea</taxon>
        <taxon>Nitrososphaerota</taxon>
        <taxon>environmental samples</taxon>
    </lineage>
</organism>
<evidence type="ECO:0000256" key="4">
    <source>
        <dbReference type="ARBA" id="ARBA00022960"/>
    </source>
</evidence>
<dbReference type="GO" id="GO:0005886">
    <property type="term" value="C:plasma membrane"/>
    <property type="evidence" value="ECO:0007669"/>
    <property type="project" value="UniProtKB-SubCell"/>
</dbReference>
<evidence type="ECO:0000256" key="3">
    <source>
        <dbReference type="ARBA" id="ARBA00022692"/>
    </source>
</evidence>
<keyword evidence="3 8" id="KW-0812">Transmembrane</keyword>
<evidence type="ECO:0000256" key="2">
    <source>
        <dbReference type="ARBA" id="ARBA00022475"/>
    </source>
</evidence>
<protein>
    <submittedName>
        <fullName evidence="9">Virulence factor MVIN-like protein (MviN)</fullName>
    </submittedName>
</protein>
<dbReference type="InterPro" id="IPR004268">
    <property type="entry name" value="MurJ"/>
</dbReference>
<proteinExistence type="predicted"/>
<feature type="transmembrane region" description="Helical" evidence="8">
    <location>
        <begin position="12"/>
        <end position="33"/>
    </location>
</feature>
<feature type="transmembrane region" description="Helical" evidence="8">
    <location>
        <begin position="39"/>
        <end position="56"/>
    </location>
</feature>
<dbReference type="GO" id="GO:0034204">
    <property type="term" value="P:lipid translocation"/>
    <property type="evidence" value="ECO:0007669"/>
    <property type="project" value="TreeGrafter"/>
</dbReference>
<reference evidence="9" key="1">
    <citation type="journal article" date="2014" name="Genome Biol. Evol.">
        <title>Pangenome evidence for extensive interdomain horizontal transfer affecting lineage core and shell genes in uncultured planktonic thaumarchaeota and euryarchaeota.</title>
        <authorList>
            <person name="Deschamps P."/>
            <person name="Zivanovic Y."/>
            <person name="Moreira D."/>
            <person name="Rodriguez-Valera F."/>
            <person name="Lopez-Garcia P."/>
        </authorList>
    </citation>
    <scope>NUCLEOTIDE SEQUENCE</scope>
</reference>
<feature type="transmembrane region" description="Helical" evidence="8">
    <location>
        <begin position="215"/>
        <end position="233"/>
    </location>
</feature>
<comment type="subcellular location">
    <subcellularLocation>
        <location evidence="1">Cell membrane</location>
        <topology evidence="1">Multi-pass membrane protein</topology>
    </subcellularLocation>
</comment>
<dbReference type="PANTHER" id="PTHR47019:SF1">
    <property type="entry name" value="LIPID II FLIPPASE MURJ"/>
    <property type="match status" value="1"/>
</dbReference>
<keyword evidence="5" id="KW-0573">Peptidoglycan synthesis</keyword>
<evidence type="ECO:0000256" key="1">
    <source>
        <dbReference type="ARBA" id="ARBA00004651"/>
    </source>
</evidence>
<evidence type="ECO:0000256" key="7">
    <source>
        <dbReference type="ARBA" id="ARBA00023136"/>
    </source>
</evidence>
<sequence>MLPSIFSSGVTQINILVGTIIASFQAGAVSYLYYADRVYQINLAVAGIAVGTVMLPELSKHVKNNSTEQINNLQNRALEICLFLSIPAATALVLASEEIITSLFGYGSFTRESVANTAIALTFFAFGVPAFSILKIFSNFFFARDDTKLPFYLSVVSVILNILISVSFFNRIGFVIIPIATSISSWINVTFYYYFIKKRNLYNFDKTFIYKFPRIILSVVVMAVVLYLLLDFFSDQFNYNESWKFIYLFIIVIISLISYFLISNFSGTFKFRDIKLK</sequence>
<feature type="transmembrane region" description="Helical" evidence="8">
    <location>
        <begin position="245"/>
        <end position="262"/>
    </location>
</feature>
<keyword evidence="7 8" id="KW-0472">Membrane</keyword>
<evidence type="ECO:0000256" key="5">
    <source>
        <dbReference type="ARBA" id="ARBA00022984"/>
    </source>
</evidence>
<keyword evidence="2" id="KW-1003">Cell membrane</keyword>
<dbReference type="Pfam" id="PF03023">
    <property type="entry name" value="MurJ"/>
    <property type="match status" value="1"/>
</dbReference>
<gene>
    <name evidence="9" type="primary">mviN</name>
</gene>
<evidence type="ECO:0000256" key="8">
    <source>
        <dbReference type="SAM" id="Phobius"/>
    </source>
</evidence>
<dbReference type="AlphaFoldDB" id="A0A075G5Q5"/>
<evidence type="ECO:0000256" key="6">
    <source>
        <dbReference type="ARBA" id="ARBA00022989"/>
    </source>
</evidence>
<accession>A0A075G5Q5</accession>
<dbReference type="GO" id="GO:0015648">
    <property type="term" value="F:lipid-linked peptidoglycan transporter activity"/>
    <property type="evidence" value="ECO:0007669"/>
    <property type="project" value="TreeGrafter"/>
</dbReference>
<keyword evidence="6 8" id="KW-1133">Transmembrane helix</keyword>
<keyword evidence="4" id="KW-0133">Cell shape</keyword>
<dbReference type="PRINTS" id="PR01806">
    <property type="entry name" value="VIRFACTRMVIN"/>
</dbReference>
<name>A0A075G5Q5_9ARCH</name>
<dbReference type="InterPro" id="IPR051050">
    <property type="entry name" value="Lipid_II_flippase_MurJ/MviN"/>
</dbReference>
<feature type="transmembrane region" description="Helical" evidence="8">
    <location>
        <begin position="77"/>
        <end position="95"/>
    </location>
</feature>
<dbReference type="EMBL" id="KF900543">
    <property type="protein sequence ID" value="AIE98759.1"/>
    <property type="molecule type" value="Genomic_DNA"/>
</dbReference>
<evidence type="ECO:0000313" key="9">
    <source>
        <dbReference type="EMBL" id="AIE98759.1"/>
    </source>
</evidence>
<feature type="transmembrane region" description="Helical" evidence="8">
    <location>
        <begin position="149"/>
        <end position="169"/>
    </location>
</feature>